<accession>A0A2P6NZ49</accession>
<sequence length="242" mass="28057">MYTKTRLISCLLLLATRFVNSSDWKIRQSRDRKLLPPLHQILRYTQTDVHQKSMTKLIWCNLVNSEGTLRNYSDTKIDMFLEPTVAPSPPSRTTLSVVLMSMDGRFRESLSDKCCVLLNSCRFSAHKAAEFRRLHRLYEHQITMHTVWLNGSCTVATEFMKLTNAINCAGSSITRSEKRRATWTTADVSSREVKMEVPSSAPSLTTQPKTDDLRSLMPPPTFHTRKRRYQRKEEREVYPRRG</sequence>
<feature type="region of interest" description="Disordered" evidence="1">
    <location>
        <begin position="192"/>
        <end position="242"/>
    </location>
</feature>
<evidence type="ECO:0000313" key="4">
    <source>
        <dbReference type="Proteomes" id="UP000241769"/>
    </source>
</evidence>
<keyword evidence="2" id="KW-0732">Signal</keyword>
<evidence type="ECO:0008006" key="5">
    <source>
        <dbReference type="Google" id="ProtNLM"/>
    </source>
</evidence>
<dbReference type="Proteomes" id="UP000241769">
    <property type="component" value="Unassembled WGS sequence"/>
</dbReference>
<proteinExistence type="predicted"/>
<feature type="signal peptide" evidence="2">
    <location>
        <begin position="1"/>
        <end position="21"/>
    </location>
</feature>
<evidence type="ECO:0000256" key="1">
    <source>
        <dbReference type="SAM" id="MobiDB-lite"/>
    </source>
</evidence>
<reference evidence="3 4" key="1">
    <citation type="journal article" date="2018" name="Genome Biol. Evol.">
        <title>Multiple Roots of Fruiting Body Formation in Amoebozoa.</title>
        <authorList>
            <person name="Hillmann F."/>
            <person name="Forbes G."/>
            <person name="Novohradska S."/>
            <person name="Ferling I."/>
            <person name="Riege K."/>
            <person name="Groth M."/>
            <person name="Westermann M."/>
            <person name="Marz M."/>
            <person name="Spaller T."/>
            <person name="Winckler T."/>
            <person name="Schaap P."/>
            <person name="Glockner G."/>
        </authorList>
    </citation>
    <scope>NUCLEOTIDE SEQUENCE [LARGE SCALE GENOMIC DNA]</scope>
    <source>
        <strain evidence="3 4">Jena</strain>
    </source>
</reference>
<evidence type="ECO:0000313" key="3">
    <source>
        <dbReference type="EMBL" id="PRP89227.1"/>
    </source>
</evidence>
<organism evidence="3 4">
    <name type="scientific">Planoprotostelium fungivorum</name>
    <dbReference type="NCBI Taxonomy" id="1890364"/>
    <lineage>
        <taxon>Eukaryota</taxon>
        <taxon>Amoebozoa</taxon>
        <taxon>Evosea</taxon>
        <taxon>Variosea</taxon>
        <taxon>Cavosteliida</taxon>
        <taxon>Cavosteliaceae</taxon>
        <taxon>Planoprotostelium</taxon>
    </lineage>
</organism>
<evidence type="ECO:0000256" key="2">
    <source>
        <dbReference type="SAM" id="SignalP"/>
    </source>
</evidence>
<keyword evidence="4" id="KW-1185">Reference proteome</keyword>
<protein>
    <recommendedName>
        <fullName evidence="5">Secreted protein</fullName>
    </recommendedName>
</protein>
<dbReference type="EMBL" id="MDYQ01000004">
    <property type="protein sequence ID" value="PRP89227.1"/>
    <property type="molecule type" value="Genomic_DNA"/>
</dbReference>
<feature type="chain" id="PRO_5015130882" description="Secreted protein" evidence="2">
    <location>
        <begin position="22"/>
        <end position="242"/>
    </location>
</feature>
<name>A0A2P6NZ49_9EUKA</name>
<dbReference type="AlphaFoldDB" id="A0A2P6NZ49"/>
<feature type="compositionally biased region" description="Basic and acidic residues" evidence="1">
    <location>
        <begin position="231"/>
        <end position="242"/>
    </location>
</feature>
<dbReference type="InParanoid" id="A0A2P6NZ49"/>
<gene>
    <name evidence="3" type="ORF">PROFUN_02101</name>
</gene>
<comment type="caution">
    <text evidence="3">The sequence shown here is derived from an EMBL/GenBank/DDBJ whole genome shotgun (WGS) entry which is preliminary data.</text>
</comment>